<dbReference type="EMBL" id="KZ824964">
    <property type="protein sequence ID" value="RAH68812.1"/>
    <property type="molecule type" value="Genomic_DNA"/>
</dbReference>
<protein>
    <submittedName>
        <fullName evidence="1">FAD/NAD(P)-binding domain-containing protein</fullName>
    </submittedName>
</protein>
<evidence type="ECO:0000313" key="1">
    <source>
        <dbReference type="EMBL" id="RAH68812.1"/>
    </source>
</evidence>
<accession>A0ACD1H5X9</accession>
<evidence type="ECO:0000313" key="2">
    <source>
        <dbReference type="Proteomes" id="UP000249661"/>
    </source>
</evidence>
<organism evidence="1 2">
    <name type="scientific">Aspergillus aculeatinus CBS 121060</name>
    <dbReference type="NCBI Taxonomy" id="1448322"/>
    <lineage>
        <taxon>Eukaryota</taxon>
        <taxon>Fungi</taxon>
        <taxon>Dikarya</taxon>
        <taxon>Ascomycota</taxon>
        <taxon>Pezizomycotina</taxon>
        <taxon>Eurotiomycetes</taxon>
        <taxon>Eurotiomycetidae</taxon>
        <taxon>Eurotiales</taxon>
        <taxon>Aspergillaceae</taxon>
        <taxon>Aspergillus</taxon>
        <taxon>Aspergillus subgen. Circumdati</taxon>
    </lineage>
</organism>
<keyword evidence="2" id="KW-1185">Reference proteome</keyword>
<name>A0ACD1H5X9_9EURO</name>
<sequence length="450" mass="49968">MGSIGEEVQVIIVGLGIVGLSAAIDCREKGHKVRAFEKSDILKPIGDCIGLQSNATRIIGRWGDGAIHEALRDWVVTAKEIQIHNSSGGRIIRQDLSEVCKQHNYLLPRSELIRVMYEHARKIGVEMTLGVDVSDPVEDEQGASVLVTARDGTSERVRADCVICSDGVHSKMRQAIMRGQPVEPRPSGYAAFRALVNIDRLRADPEASWVFEGVEQADRFDVFFLSGAQIALQSCNKGKVFSWFCIHQDTRNLLDVWTSTADPNEMLNLIKDWPIGARLWSVIRHTLPQKFINYPLLNHDPLSHWVSRGGRLILIGDAAHPLSPAAGQGASQGIEDANVLATTLSLAGQEQVPLALRVAERIRYARASAVQLISHRSNEGWRNQDWDAFAADEENVASLPLETWIFGHDSQAYTEREFESVARAVREGQKYRPTNLPEELWGELALGQYA</sequence>
<gene>
    <name evidence="1" type="ORF">BO66DRAFT_326110</name>
</gene>
<proteinExistence type="predicted"/>
<reference evidence="1" key="1">
    <citation type="submission" date="2018-02" db="EMBL/GenBank/DDBJ databases">
        <title>The genomes of Aspergillus section Nigri reveals drivers in fungal speciation.</title>
        <authorList>
            <consortium name="DOE Joint Genome Institute"/>
            <person name="Vesth T.C."/>
            <person name="Nybo J."/>
            <person name="Theobald S."/>
            <person name="Brandl J."/>
            <person name="Frisvad J.C."/>
            <person name="Nielsen K.F."/>
            <person name="Lyhne E.K."/>
            <person name="Kogle M.E."/>
            <person name="Kuo A."/>
            <person name="Riley R."/>
            <person name="Clum A."/>
            <person name="Nolan M."/>
            <person name="Lipzen A."/>
            <person name="Salamov A."/>
            <person name="Henrissat B."/>
            <person name="Wiebenga A."/>
            <person name="De vries R.P."/>
            <person name="Grigoriev I.V."/>
            <person name="Mortensen U.H."/>
            <person name="Andersen M.R."/>
            <person name="Baker S.E."/>
        </authorList>
    </citation>
    <scope>NUCLEOTIDE SEQUENCE</scope>
    <source>
        <strain evidence="1">CBS 121060</strain>
    </source>
</reference>
<dbReference type="Proteomes" id="UP000249661">
    <property type="component" value="Unassembled WGS sequence"/>
</dbReference>